<evidence type="ECO:0000259" key="2">
    <source>
        <dbReference type="Pfam" id="PF23055"/>
    </source>
</evidence>
<evidence type="ECO:0000313" key="4">
    <source>
        <dbReference type="Proteomes" id="UP000249218"/>
    </source>
</evidence>
<gene>
    <name evidence="3" type="primary">HaOG211256</name>
    <name evidence="3" type="ORF">B5X24_HaOG211256</name>
</gene>
<dbReference type="EMBL" id="KZ150191">
    <property type="protein sequence ID" value="PZC72412.1"/>
    <property type="molecule type" value="Genomic_DNA"/>
</dbReference>
<reference evidence="3 4" key="1">
    <citation type="journal article" date="2017" name="BMC Biol.">
        <title>Genomic innovations, transcriptional plasticity and gene loss underlying the evolution and divergence of two highly polyphagous and invasive Helicoverpa pest species.</title>
        <authorList>
            <person name="Pearce S.L."/>
            <person name="Clarke D.F."/>
            <person name="East P.D."/>
            <person name="Elfekih S."/>
            <person name="Gordon K.H."/>
            <person name="Jermiin L.S."/>
            <person name="McGaughran A."/>
            <person name="Oakeshott J.G."/>
            <person name="Papanikolaou A."/>
            <person name="Perera O.P."/>
            <person name="Rane R.V."/>
            <person name="Richards S."/>
            <person name="Tay W.T."/>
            <person name="Walsh T.K."/>
            <person name="Anderson A."/>
            <person name="Anderson C.J."/>
            <person name="Asgari S."/>
            <person name="Board P.G."/>
            <person name="Bretschneider A."/>
            <person name="Campbell P.M."/>
            <person name="Chertemps T."/>
            <person name="Christeller J.T."/>
            <person name="Coppin C.W."/>
            <person name="Downes S.J."/>
            <person name="Duan G."/>
            <person name="Farnsworth C.A."/>
            <person name="Good R.T."/>
            <person name="Han L.B."/>
            <person name="Han Y.C."/>
            <person name="Hatje K."/>
            <person name="Horne I."/>
            <person name="Huang Y.P."/>
            <person name="Hughes D.S."/>
            <person name="Jacquin-Joly E."/>
            <person name="James W."/>
            <person name="Jhangiani S."/>
            <person name="Kollmar M."/>
            <person name="Kuwar S.S."/>
            <person name="Li S."/>
            <person name="Liu N.Y."/>
            <person name="Maibeche M.T."/>
            <person name="Miller J.R."/>
            <person name="Montagne N."/>
            <person name="Perry T."/>
            <person name="Qu J."/>
            <person name="Song S.V."/>
            <person name="Sutton G.G."/>
            <person name="Vogel H."/>
            <person name="Walenz B.P."/>
            <person name="Xu W."/>
            <person name="Zhang H.J."/>
            <person name="Zou Z."/>
            <person name="Batterham P."/>
            <person name="Edwards O.R."/>
            <person name="Feyereisen R."/>
            <person name="Gibbs R.A."/>
            <person name="Heckel D.G."/>
            <person name="McGrath A."/>
            <person name="Robin C."/>
            <person name="Scherer S.E."/>
            <person name="Worley K.C."/>
            <person name="Wu Y.D."/>
        </authorList>
    </citation>
    <scope>NUCLEOTIDE SEQUENCE [LARGE SCALE GENOMIC DNA]</scope>
    <source>
        <strain evidence="3">Harm_GR_Male_#8</strain>
        <tissue evidence="3">Whole organism</tissue>
    </source>
</reference>
<dbReference type="PANTHER" id="PTHR33327:SF3">
    <property type="entry name" value="RNA-DIRECTED DNA POLYMERASE"/>
    <property type="match status" value="1"/>
</dbReference>
<dbReference type="OrthoDB" id="10257314at2759"/>
<name>A0A2W1BAJ4_HELAM</name>
<dbReference type="AlphaFoldDB" id="A0A2W1BAJ4"/>
<feature type="domain" description="DUF7041" evidence="2">
    <location>
        <begin position="24"/>
        <end position="105"/>
    </location>
</feature>
<dbReference type="Proteomes" id="UP000249218">
    <property type="component" value="Unassembled WGS sequence"/>
</dbReference>
<sequence>MSSEDKKVVIEEHQLSSISITARIPEFWKKSPRTWFIQAEAVLNPQKMSDESKYQVLISKLPPDAVEQVTQILVDPPEKNKYETLKNKLIFIYQESEERQVKKLIGEMELGGQKPSQLLRKMQDLARGRVNNETLIVMWQNHLPNSVRGVLAVTEEKDLEKLASIADKIMETTTPINSVATVKQEPGPSGSQDQIISAINKLSDRLQNLESRSRGRSNNWRRNNFRRNRSRSGSRSRTRKFEDPNWLCFYHYKYRSKATKCVDPCNWKKKHDKDKPAEN</sequence>
<dbReference type="InterPro" id="IPR055469">
    <property type="entry name" value="DUF7041"/>
</dbReference>
<evidence type="ECO:0000256" key="1">
    <source>
        <dbReference type="SAM" id="MobiDB-lite"/>
    </source>
</evidence>
<keyword evidence="4" id="KW-1185">Reference proteome</keyword>
<evidence type="ECO:0000313" key="3">
    <source>
        <dbReference type="EMBL" id="PZC72412.1"/>
    </source>
</evidence>
<organism evidence="3 4">
    <name type="scientific">Helicoverpa armigera</name>
    <name type="common">Cotton bollworm</name>
    <name type="synonym">Heliothis armigera</name>
    <dbReference type="NCBI Taxonomy" id="29058"/>
    <lineage>
        <taxon>Eukaryota</taxon>
        <taxon>Metazoa</taxon>
        <taxon>Ecdysozoa</taxon>
        <taxon>Arthropoda</taxon>
        <taxon>Hexapoda</taxon>
        <taxon>Insecta</taxon>
        <taxon>Pterygota</taxon>
        <taxon>Neoptera</taxon>
        <taxon>Endopterygota</taxon>
        <taxon>Lepidoptera</taxon>
        <taxon>Glossata</taxon>
        <taxon>Ditrysia</taxon>
        <taxon>Noctuoidea</taxon>
        <taxon>Noctuidae</taxon>
        <taxon>Heliothinae</taxon>
        <taxon>Helicoverpa</taxon>
    </lineage>
</organism>
<dbReference type="Pfam" id="PF23055">
    <property type="entry name" value="DUF7041"/>
    <property type="match status" value="1"/>
</dbReference>
<accession>A0A2W1BAJ4</accession>
<protein>
    <recommendedName>
        <fullName evidence="2">DUF7041 domain-containing protein</fullName>
    </recommendedName>
</protein>
<feature type="region of interest" description="Disordered" evidence="1">
    <location>
        <begin position="208"/>
        <end position="238"/>
    </location>
</feature>
<proteinExistence type="predicted"/>
<feature type="compositionally biased region" description="Basic residues" evidence="1">
    <location>
        <begin position="223"/>
        <end position="238"/>
    </location>
</feature>
<dbReference type="PANTHER" id="PTHR33327">
    <property type="entry name" value="ENDONUCLEASE"/>
    <property type="match status" value="1"/>
</dbReference>